<sequence>MNIRAPAVWLAITVGVASHGVQAATTGTLTFVGQINAGTCNLAAGDENRTITLPTIKVSDFDATASTGAFDFEISADCESDINTVVFLFSGTPSTGNAQLFSNTGTSGGTALQLIHRGSPAYTIPANGTVDQRSRSIATAGNKAVMPLTAAYHKTGEPLTHGSLASAVTVSITYN</sequence>
<feature type="chain" id="PRO_5034998713" evidence="5">
    <location>
        <begin position="24"/>
        <end position="175"/>
    </location>
</feature>
<evidence type="ECO:0000256" key="1">
    <source>
        <dbReference type="ARBA" id="ARBA00004561"/>
    </source>
</evidence>
<organism evidence="6 7">
    <name type="scientific">Pseudomonas rhodesiae</name>
    <dbReference type="NCBI Taxonomy" id="76760"/>
    <lineage>
        <taxon>Bacteria</taxon>
        <taxon>Pseudomonadati</taxon>
        <taxon>Pseudomonadota</taxon>
        <taxon>Gammaproteobacteria</taxon>
        <taxon>Pseudomonadales</taxon>
        <taxon>Pseudomonadaceae</taxon>
        <taxon>Pseudomonas</taxon>
    </lineage>
</organism>
<dbReference type="AlphaFoldDB" id="A0A8I1E6H5"/>
<evidence type="ECO:0000256" key="5">
    <source>
        <dbReference type="SAM" id="SignalP"/>
    </source>
</evidence>
<keyword evidence="3 5" id="KW-0732">Signal</keyword>
<dbReference type="InterPro" id="IPR050263">
    <property type="entry name" value="Bact_Fimbrial_Adh_Pro"/>
</dbReference>
<feature type="signal peptide" evidence="5">
    <location>
        <begin position="1"/>
        <end position="23"/>
    </location>
</feature>
<evidence type="ECO:0000313" key="6">
    <source>
        <dbReference type="EMBL" id="MBI6625867.1"/>
    </source>
</evidence>
<gene>
    <name evidence="6" type="ORF">YA0853_19630</name>
</gene>
<accession>A0A8I1E6H5</accession>
<evidence type="ECO:0000313" key="7">
    <source>
        <dbReference type="Proteomes" id="UP000645865"/>
    </source>
</evidence>
<comment type="subcellular location">
    <subcellularLocation>
        <location evidence="1">Fimbrium</location>
    </subcellularLocation>
</comment>
<evidence type="ECO:0000256" key="2">
    <source>
        <dbReference type="ARBA" id="ARBA00006671"/>
    </source>
</evidence>
<name>A0A8I1E6H5_9PSED</name>
<dbReference type="PANTHER" id="PTHR33420">
    <property type="entry name" value="FIMBRIAL SUBUNIT ELFA-RELATED"/>
    <property type="match status" value="1"/>
</dbReference>
<dbReference type="SUPFAM" id="SSF49401">
    <property type="entry name" value="Bacterial adhesins"/>
    <property type="match status" value="1"/>
</dbReference>
<dbReference type="PANTHER" id="PTHR33420:SF3">
    <property type="entry name" value="FIMBRIAL SUBUNIT ELFA"/>
    <property type="match status" value="1"/>
</dbReference>
<keyword evidence="4" id="KW-0281">Fimbrium</keyword>
<comment type="caution">
    <text evidence="6">The sequence shown here is derived from an EMBL/GenBank/DDBJ whole genome shotgun (WGS) entry which is preliminary data.</text>
</comment>
<dbReference type="GO" id="GO:0043709">
    <property type="term" value="P:cell adhesion involved in single-species biofilm formation"/>
    <property type="evidence" value="ECO:0007669"/>
    <property type="project" value="TreeGrafter"/>
</dbReference>
<dbReference type="EMBL" id="JAEILH010000028">
    <property type="protein sequence ID" value="MBI6625867.1"/>
    <property type="molecule type" value="Genomic_DNA"/>
</dbReference>
<evidence type="ECO:0000256" key="4">
    <source>
        <dbReference type="ARBA" id="ARBA00023263"/>
    </source>
</evidence>
<dbReference type="Gene3D" id="2.60.40.1090">
    <property type="entry name" value="Fimbrial-type adhesion domain"/>
    <property type="match status" value="1"/>
</dbReference>
<dbReference type="InterPro" id="IPR008966">
    <property type="entry name" value="Adhesion_dom_sf"/>
</dbReference>
<comment type="similarity">
    <text evidence="2">Belongs to the fimbrial protein family.</text>
</comment>
<evidence type="ECO:0000256" key="3">
    <source>
        <dbReference type="ARBA" id="ARBA00022729"/>
    </source>
</evidence>
<dbReference type="GO" id="GO:0009289">
    <property type="term" value="C:pilus"/>
    <property type="evidence" value="ECO:0007669"/>
    <property type="project" value="UniProtKB-SubCell"/>
</dbReference>
<dbReference type="RefSeq" id="WP_169902975.1">
    <property type="nucleotide sequence ID" value="NZ_CP087170.1"/>
</dbReference>
<dbReference type="Proteomes" id="UP000645865">
    <property type="component" value="Unassembled WGS sequence"/>
</dbReference>
<reference evidence="6" key="1">
    <citation type="submission" date="2020-12" db="EMBL/GenBank/DDBJ databases">
        <title>Comparative genomic insights into the epidemiology and virulence of plant pathogenic Pseudomonads from Turkey.</title>
        <authorList>
            <person name="Dillon M."/>
            <person name="Ruiz-Bedoya T."/>
            <person name="Bendalovic-Torma C."/>
            <person name="Guttman K.M."/>
            <person name="Kwak H."/>
            <person name="Middleton M.A."/>
            <person name="Wang P.W."/>
            <person name="Horuz S."/>
            <person name="Aysan Y."/>
            <person name="Guttman D.S."/>
        </authorList>
    </citation>
    <scope>NUCLEOTIDE SEQUENCE</scope>
    <source>
        <strain evidence="6">S5_IA_3a</strain>
    </source>
</reference>
<proteinExistence type="inferred from homology"/>
<dbReference type="InterPro" id="IPR036937">
    <property type="entry name" value="Adhesion_dom_fimbrial_sf"/>
</dbReference>
<protein>
    <submittedName>
        <fullName evidence="6">Type 1 fimbrial protein</fullName>
    </submittedName>
</protein>